<evidence type="ECO:0000256" key="5">
    <source>
        <dbReference type="SAM" id="MobiDB-lite"/>
    </source>
</evidence>
<dbReference type="Gene3D" id="3.40.1090.10">
    <property type="entry name" value="Cytosolic phospholipase A2 catalytic domain"/>
    <property type="match status" value="2"/>
</dbReference>
<dbReference type="Proteomes" id="UP001064632">
    <property type="component" value="Chromosome"/>
</dbReference>
<evidence type="ECO:0000256" key="2">
    <source>
        <dbReference type="ARBA" id="ARBA00022963"/>
    </source>
</evidence>
<comment type="caution">
    <text evidence="4">Lacks conserved residue(s) required for the propagation of feature annotation.</text>
</comment>
<evidence type="ECO:0000256" key="1">
    <source>
        <dbReference type="ARBA" id="ARBA00022801"/>
    </source>
</evidence>
<organism evidence="7 8">
    <name type="scientific">Tahibacter amnicola</name>
    <dbReference type="NCBI Taxonomy" id="2976241"/>
    <lineage>
        <taxon>Bacteria</taxon>
        <taxon>Pseudomonadati</taxon>
        <taxon>Pseudomonadota</taxon>
        <taxon>Gammaproteobacteria</taxon>
        <taxon>Lysobacterales</taxon>
        <taxon>Rhodanobacteraceae</taxon>
        <taxon>Tahibacter</taxon>
    </lineage>
</organism>
<feature type="domain" description="PNPLA" evidence="6">
    <location>
        <begin position="22"/>
        <end position="241"/>
    </location>
</feature>
<keyword evidence="2 4" id="KW-0442">Lipid degradation</keyword>
<evidence type="ECO:0000256" key="3">
    <source>
        <dbReference type="ARBA" id="ARBA00023098"/>
    </source>
</evidence>
<dbReference type="EMBL" id="CP104694">
    <property type="protein sequence ID" value="UXI66664.1"/>
    <property type="molecule type" value="Genomic_DNA"/>
</dbReference>
<feature type="region of interest" description="Disordered" evidence="5">
    <location>
        <begin position="408"/>
        <end position="440"/>
    </location>
</feature>
<dbReference type="PROSITE" id="PS51635">
    <property type="entry name" value="PNPLA"/>
    <property type="match status" value="1"/>
</dbReference>
<name>A0ABY6B9G6_9GAMM</name>
<evidence type="ECO:0000313" key="7">
    <source>
        <dbReference type="EMBL" id="UXI66664.1"/>
    </source>
</evidence>
<evidence type="ECO:0000313" key="8">
    <source>
        <dbReference type="Proteomes" id="UP001064632"/>
    </source>
</evidence>
<dbReference type="Pfam" id="PF01734">
    <property type="entry name" value="Patatin"/>
    <property type="match status" value="1"/>
</dbReference>
<reference evidence="7" key="1">
    <citation type="submission" date="2022-09" db="EMBL/GenBank/DDBJ databases">
        <title>Tahibacter sp. nov., isolated from a fresh water.</title>
        <authorList>
            <person name="Baek J.H."/>
            <person name="Lee J.K."/>
            <person name="Kim J.M."/>
            <person name="Jeon C.O."/>
        </authorList>
    </citation>
    <scope>NUCLEOTIDE SEQUENCE</scope>
    <source>
        <strain evidence="7">W38</strain>
    </source>
</reference>
<keyword evidence="8" id="KW-1185">Reference proteome</keyword>
<feature type="short sequence motif" description="GXSXG" evidence="4">
    <location>
        <begin position="58"/>
        <end position="62"/>
    </location>
</feature>
<evidence type="ECO:0000259" key="6">
    <source>
        <dbReference type="PROSITE" id="PS51635"/>
    </source>
</evidence>
<accession>A0ABY6B9G6</accession>
<dbReference type="InterPro" id="IPR016035">
    <property type="entry name" value="Acyl_Trfase/lysoPLipase"/>
</dbReference>
<feature type="active site" description="Nucleophile" evidence="4">
    <location>
        <position position="60"/>
    </location>
</feature>
<keyword evidence="1 4" id="KW-0378">Hydrolase</keyword>
<feature type="short sequence motif" description="DGA/G" evidence="4">
    <location>
        <begin position="228"/>
        <end position="230"/>
    </location>
</feature>
<gene>
    <name evidence="7" type="ORF">N4264_18170</name>
</gene>
<evidence type="ECO:0000256" key="4">
    <source>
        <dbReference type="PROSITE-ProRule" id="PRU01161"/>
    </source>
</evidence>
<dbReference type="PANTHER" id="PTHR14226">
    <property type="entry name" value="NEUROPATHY TARGET ESTERASE/SWISS CHEESE D.MELANOGASTER"/>
    <property type="match status" value="1"/>
</dbReference>
<protein>
    <submittedName>
        <fullName evidence="7">Patatin-like phospholipase family protein</fullName>
    </submittedName>
</protein>
<dbReference type="RefSeq" id="WP_261693647.1">
    <property type="nucleotide sequence ID" value="NZ_CP104694.1"/>
</dbReference>
<dbReference type="InterPro" id="IPR002641">
    <property type="entry name" value="PNPLA_dom"/>
</dbReference>
<sequence>MLVVQAASKPRKRTTRARIGLAVAGGGPIGGMYELGALRAIEEAVTGLDLTDLDVYVGVSSGAFLAAGLANLLDTAEMCRIFLTGQSDQARFHPEVFVRPAMFEYLRRAIHMPRMIVDWVGAVARNPLEFNVSDSLMRLGSLLPTGLFDNGAIESFLREMFTTHGRSNDFRELQRRLYVIAVELDSGREVRFGAPGHDDVPISVAIEASAALPGLYPPVKIGSKYYVDGALQRTLHASVALDQGADLVIGINPLVPFDAAQAHASGAAAPGSLIEGGLPAVLSQTFRTMLQSRMQASVSRYARHYDSADVVLFEPNADDVKMFFTNVFSYANRQQVAEHAYRSTLADLRARREVIEPILQRNGLAFDEAVMSDTHRTLHDGLAQPRPAGSPTTSRLRYALDELDGLIEKGRAASRQTRPQRSEPRKPARRRARKKPADES</sequence>
<feature type="active site" description="Proton acceptor" evidence="4">
    <location>
        <position position="228"/>
    </location>
</feature>
<keyword evidence="3 4" id="KW-0443">Lipid metabolism</keyword>
<proteinExistence type="predicted"/>
<dbReference type="SUPFAM" id="SSF52151">
    <property type="entry name" value="FabD/lysophospholipase-like"/>
    <property type="match status" value="1"/>
</dbReference>
<dbReference type="PANTHER" id="PTHR14226:SF57">
    <property type="entry name" value="BLR7027 PROTEIN"/>
    <property type="match status" value="1"/>
</dbReference>
<dbReference type="InterPro" id="IPR050301">
    <property type="entry name" value="NTE"/>
</dbReference>